<dbReference type="InterPro" id="IPR038054">
    <property type="entry name" value="LD_TPept-like_central_sf"/>
</dbReference>
<comment type="pathway">
    <text evidence="1 6">Cell wall biogenesis; peptidoglycan biosynthesis.</text>
</comment>
<evidence type="ECO:0000256" key="8">
    <source>
        <dbReference type="SAM" id="Phobius"/>
    </source>
</evidence>
<feature type="region of interest" description="Disordered" evidence="7">
    <location>
        <begin position="1"/>
        <end position="20"/>
    </location>
</feature>
<keyword evidence="8" id="KW-0472">Membrane</keyword>
<keyword evidence="3 6" id="KW-0133">Cell shape</keyword>
<dbReference type="Gene3D" id="3.10.20.800">
    <property type="match status" value="1"/>
</dbReference>
<feature type="active site" description="Nucleophile" evidence="6">
    <location>
        <position position="447"/>
    </location>
</feature>
<proteinExistence type="predicted"/>
<dbReference type="GO" id="GO:0018104">
    <property type="term" value="P:peptidoglycan-protein cross-linking"/>
    <property type="evidence" value="ECO:0007669"/>
    <property type="project" value="TreeGrafter"/>
</dbReference>
<dbReference type="InterPro" id="IPR005490">
    <property type="entry name" value="LD_TPept_cat_dom"/>
</dbReference>
<dbReference type="UniPathway" id="UPA00219"/>
<dbReference type="AlphaFoldDB" id="A0A1S8NHR5"/>
<organism evidence="10 11">
    <name type="scientific">Clostridium saccharobutylicum</name>
    <dbReference type="NCBI Taxonomy" id="169679"/>
    <lineage>
        <taxon>Bacteria</taxon>
        <taxon>Bacillati</taxon>
        <taxon>Bacillota</taxon>
        <taxon>Clostridia</taxon>
        <taxon>Eubacteriales</taxon>
        <taxon>Clostridiaceae</taxon>
        <taxon>Clostridium</taxon>
    </lineage>
</organism>
<keyword evidence="8" id="KW-1133">Transmembrane helix</keyword>
<feature type="transmembrane region" description="Helical" evidence="8">
    <location>
        <begin position="26"/>
        <end position="44"/>
    </location>
</feature>
<reference evidence="10 11" key="1">
    <citation type="submission" date="2016-05" db="EMBL/GenBank/DDBJ databases">
        <title>Microbial solvent formation.</title>
        <authorList>
            <person name="Poehlein A."/>
            <person name="Montoya Solano J.D."/>
            <person name="Flitsch S."/>
            <person name="Krabben P."/>
            <person name="Duerre P."/>
            <person name="Daniel R."/>
        </authorList>
    </citation>
    <scope>NUCLEOTIDE SEQUENCE [LARGE SCALE GENOMIC DNA]</scope>
    <source>
        <strain evidence="10 11">L1-8</strain>
    </source>
</reference>
<dbReference type="Pfam" id="PF03734">
    <property type="entry name" value="YkuD"/>
    <property type="match status" value="1"/>
</dbReference>
<dbReference type="PANTHER" id="PTHR30582:SF33">
    <property type="entry name" value="EXPORTED PROTEIN"/>
    <property type="match status" value="1"/>
</dbReference>
<evidence type="ECO:0000256" key="3">
    <source>
        <dbReference type="ARBA" id="ARBA00022960"/>
    </source>
</evidence>
<evidence type="ECO:0000313" key="11">
    <source>
        <dbReference type="Proteomes" id="UP000191154"/>
    </source>
</evidence>
<feature type="compositionally biased region" description="Basic residues" evidence="7">
    <location>
        <begin position="7"/>
        <end position="17"/>
    </location>
</feature>
<dbReference type="Proteomes" id="UP000191154">
    <property type="component" value="Unassembled WGS sequence"/>
</dbReference>
<protein>
    <recommendedName>
        <fullName evidence="9">L,D-TPase catalytic domain-containing protein</fullName>
    </recommendedName>
</protein>
<dbReference type="SUPFAM" id="SSF143985">
    <property type="entry name" value="L,D-transpeptidase pre-catalytic domain-like"/>
    <property type="match status" value="1"/>
</dbReference>
<dbReference type="GO" id="GO:0016740">
    <property type="term" value="F:transferase activity"/>
    <property type="evidence" value="ECO:0007669"/>
    <property type="project" value="UniProtKB-KW"/>
</dbReference>
<dbReference type="GO" id="GO:0071972">
    <property type="term" value="F:peptidoglycan L,D-transpeptidase activity"/>
    <property type="evidence" value="ECO:0007669"/>
    <property type="project" value="TreeGrafter"/>
</dbReference>
<evidence type="ECO:0000256" key="7">
    <source>
        <dbReference type="SAM" id="MobiDB-lite"/>
    </source>
</evidence>
<evidence type="ECO:0000256" key="6">
    <source>
        <dbReference type="PROSITE-ProRule" id="PRU01373"/>
    </source>
</evidence>
<sequence length="473" mass="52162">MGEKEAKKHGRLSRSKNKQSQTTKRVIASISCLAAIYLGIALYSNTHFNFGTKIDGVSVGGKSVTEAEEILSSEIQSYKLELDERGDSKEEIKGTDIGLKYDSDKIEELKDSQSSLGWIATPFKKNNAETSQIYSYDEDLLNKALSNLSCVNKKKITRPQNASFEYKDGSYQIVDEVLGDKINKDALHDNVADAILNGEESIDLGTDNSYENPQYTSKSEEVQNAKDTLNKYASVKITYDSHGTKEVLDGSTINTWLGVNDNMEVTFDENKVKSYVDKIAGIYNTFGSTRSFVTSSKTTVQVDGGNYGWIVNKSKEVKDLIEAVKGGQDVTKEPAYSQTAVSKDSNDIGDTYVEVNLTKQHVWFYKKGALVVEGDVVTGNVSNNTGTPAGTYVLNYKEKNATLKGENYSSPVDYWMPFNGNIGIHDASWRNGVFGGTIYKTSGSHGCVNSPYYLAKTIFENIEPGTPIVCYQE</sequence>
<dbReference type="InterPro" id="IPR038063">
    <property type="entry name" value="Transpep_catalytic_dom"/>
</dbReference>
<evidence type="ECO:0000256" key="4">
    <source>
        <dbReference type="ARBA" id="ARBA00022984"/>
    </source>
</evidence>
<keyword evidence="4 6" id="KW-0573">Peptidoglycan synthesis</keyword>
<gene>
    <name evidence="10" type="ORF">CLOSAC_02900</name>
</gene>
<dbReference type="Pfam" id="PF12229">
    <property type="entry name" value="PG_binding_4"/>
    <property type="match status" value="2"/>
</dbReference>
<evidence type="ECO:0000256" key="2">
    <source>
        <dbReference type="ARBA" id="ARBA00022679"/>
    </source>
</evidence>
<dbReference type="PROSITE" id="PS52029">
    <property type="entry name" value="LD_TPASE"/>
    <property type="match status" value="1"/>
</dbReference>
<dbReference type="InterPro" id="IPR022029">
    <property type="entry name" value="YoaR-like_PG-bd"/>
</dbReference>
<name>A0A1S8NHR5_CLOSA</name>
<dbReference type="InterPro" id="IPR050979">
    <property type="entry name" value="LD-transpeptidase"/>
</dbReference>
<dbReference type="GO" id="GO:0008360">
    <property type="term" value="P:regulation of cell shape"/>
    <property type="evidence" value="ECO:0007669"/>
    <property type="project" value="UniProtKB-UniRule"/>
</dbReference>
<dbReference type="GO" id="GO:0071555">
    <property type="term" value="P:cell wall organization"/>
    <property type="evidence" value="ECO:0007669"/>
    <property type="project" value="UniProtKB-UniRule"/>
</dbReference>
<dbReference type="Gene3D" id="2.40.440.10">
    <property type="entry name" value="L,D-transpeptidase catalytic domain-like"/>
    <property type="match status" value="1"/>
</dbReference>
<evidence type="ECO:0000256" key="5">
    <source>
        <dbReference type="ARBA" id="ARBA00023316"/>
    </source>
</evidence>
<dbReference type="RefSeq" id="WP_077863777.1">
    <property type="nucleotide sequence ID" value="NZ_LZYZ01000001.1"/>
</dbReference>
<dbReference type="SUPFAM" id="SSF141523">
    <property type="entry name" value="L,D-transpeptidase catalytic domain-like"/>
    <property type="match status" value="1"/>
</dbReference>
<evidence type="ECO:0000313" key="10">
    <source>
        <dbReference type="EMBL" id="OOM16019.1"/>
    </source>
</evidence>
<feature type="active site" description="Proton donor/acceptor" evidence="6">
    <location>
        <position position="425"/>
    </location>
</feature>
<dbReference type="CDD" id="cd16913">
    <property type="entry name" value="YkuD_like"/>
    <property type="match status" value="1"/>
</dbReference>
<comment type="caution">
    <text evidence="10">The sequence shown here is derived from an EMBL/GenBank/DDBJ whole genome shotgun (WGS) entry which is preliminary data.</text>
</comment>
<keyword evidence="2" id="KW-0808">Transferase</keyword>
<evidence type="ECO:0000256" key="1">
    <source>
        <dbReference type="ARBA" id="ARBA00004752"/>
    </source>
</evidence>
<keyword evidence="8" id="KW-0812">Transmembrane</keyword>
<dbReference type="EMBL" id="LZYZ01000001">
    <property type="protein sequence ID" value="OOM16019.1"/>
    <property type="molecule type" value="Genomic_DNA"/>
</dbReference>
<feature type="domain" description="L,D-TPase catalytic" evidence="9">
    <location>
        <begin position="351"/>
        <end position="471"/>
    </location>
</feature>
<dbReference type="GO" id="GO:0005576">
    <property type="term" value="C:extracellular region"/>
    <property type="evidence" value="ECO:0007669"/>
    <property type="project" value="TreeGrafter"/>
</dbReference>
<dbReference type="PANTHER" id="PTHR30582">
    <property type="entry name" value="L,D-TRANSPEPTIDASE"/>
    <property type="match status" value="1"/>
</dbReference>
<keyword evidence="5 6" id="KW-0961">Cell wall biogenesis/degradation</keyword>
<accession>A0A1S8NHR5</accession>
<evidence type="ECO:0000259" key="9">
    <source>
        <dbReference type="PROSITE" id="PS52029"/>
    </source>
</evidence>